<dbReference type="PANTHER" id="PTHR43968">
    <property type="match status" value="1"/>
</dbReference>
<comment type="caution">
    <text evidence="2">The sequence shown here is derived from an EMBL/GenBank/DDBJ whole genome shotgun (WGS) entry which is preliminary data.</text>
</comment>
<dbReference type="Gene3D" id="3.40.30.10">
    <property type="entry name" value="Glutaredoxin"/>
    <property type="match status" value="1"/>
</dbReference>
<dbReference type="InterPro" id="IPR004045">
    <property type="entry name" value="Glutathione_S-Trfase_N"/>
</dbReference>
<proteinExistence type="predicted"/>
<organism evidence="2 3">
    <name type="scientific">Basidiobolus ranarum</name>
    <dbReference type="NCBI Taxonomy" id="34480"/>
    <lineage>
        <taxon>Eukaryota</taxon>
        <taxon>Fungi</taxon>
        <taxon>Fungi incertae sedis</taxon>
        <taxon>Zoopagomycota</taxon>
        <taxon>Entomophthoromycotina</taxon>
        <taxon>Basidiobolomycetes</taxon>
        <taxon>Basidiobolales</taxon>
        <taxon>Basidiobolaceae</taxon>
        <taxon>Basidiobolus</taxon>
    </lineage>
</organism>
<dbReference type="SUPFAM" id="SSF52833">
    <property type="entry name" value="Thioredoxin-like"/>
    <property type="match status" value="1"/>
</dbReference>
<dbReference type="InterPro" id="IPR050983">
    <property type="entry name" value="GST_Omega/HSP26"/>
</dbReference>
<dbReference type="EMBL" id="JASJQH010001002">
    <property type="protein sequence ID" value="KAK9762325.1"/>
    <property type="molecule type" value="Genomic_DNA"/>
</dbReference>
<sequence>MANQRHQSGNKPKATPIKIYSFKDALWPGPVRLTLAEKNIKEVEVIEVNLAVAENFSPEYLKINQHGTVPALVIAKTTKILDDSTTITKYLDQNYPGTELYPVKEQSIVDHWIKQAHNVDGNLLAISSANLDELKQKKAFVEKFLGGSFKGFGKIHAEARYCILPSETKGNAIDPECLPTS</sequence>
<accession>A0ABR2WLF8</accession>
<evidence type="ECO:0000313" key="3">
    <source>
        <dbReference type="Proteomes" id="UP001479436"/>
    </source>
</evidence>
<protein>
    <recommendedName>
        <fullName evidence="1">GST N-terminal domain-containing protein</fullName>
    </recommendedName>
</protein>
<dbReference type="Proteomes" id="UP001479436">
    <property type="component" value="Unassembled WGS sequence"/>
</dbReference>
<dbReference type="PROSITE" id="PS50404">
    <property type="entry name" value="GST_NTER"/>
    <property type="match status" value="1"/>
</dbReference>
<dbReference type="PANTHER" id="PTHR43968:SF8">
    <property type="entry name" value="S-TRANSFERASE, PUTATIVE (AFU_ORTHOLOGUE AFUA_2G00590)-RELATED"/>
    <property type="match status" value="1"/>
</dbReference>
<reference evidence="2 3" key="1">
    <citation type="submission" date="2023-04" db="EMBL/GenBank/DDBJ databases">
        <title>Genome of Basidiobolus ranarum AG-B5.</title>
        <authorList>
            <person name="Stajich J.E."/>
            <person name="Carter-House D."/>
            <person name="Gryganskyi A."/>
        </authorList>
    </citation>
    <scope>NUCLEOTIDE SEQUENCE [LARGE SCALE GENOMIC DNA]</scope>
    <source>
        <strain evidence="2 3">AG-B5</strain>
    </source>
</reference>
<name>A0ABR2WLF8_9FUNG</name>
<feature type="domain" description="GST N-terminal" evidence="1">
    <location>
        <begin position="15"/>
        <end position="99"/>
    </location>
</feature>
<dbReference type="InterPro" id="IPR036249">
    <property type="entry name" value="Thioredoxin-like_sf"/>
</dbReference>
<evidence type="ECO:0000313" key="2">
    <source>
        <dbReference type="EMBL" id="KAK9762325.1"/>
    </source>
</evidence>
<keyword evidence="3" id="KW-1185">Reference proteome</keyword>
<gene>
    <name evidence="2" type="ORF">K7432_012047</name>
</gene>
<evidence type="ECO:0000259" key="1">
    <source>
        <dbReference type="PROSITE" id="PS50404"/>
    </source>
</evidence>
<dbReference type="Pfam" id="PF13417">
    <property type="entry name" value="GST_N_3"/>
    <property type="match status" value="1"/>
</dbReference>